<proteinExistence type="predicted"/>
<organism evidence="2 3">
    <name type="scientific">Actinoalloteichus caeruleus DSM 43889</name>
    <dbReference type="NCBI Taxonomy" id="1120930"/>
    <lineage>
        <taxon>Bacteria</taxon>
        <taxon>Bacillati</taxon>
        <taxon>Actinomycetota</taxon>
        <taxon>Actinomycetes</taxon>
        <taxon>Pseudonocardiales</taxon>
        <taxon>Pseudonocardiaceae</taxon>
        <taxon>Actinoalloteichus</taxon>
        <taxon>Actinoalloteichus cyanogriseus</taxon>
    </lineage>
</organism>
<accession>A0ABT1JIL9</accession>
<reference evidence="2 3" key="1">
    <citation type="submission" date="2022-06" db="EMBL/GenBank/DDBJ databases">
        <title>Genomic Encyclopedia of Type Strains, Phase I: the one thousand microbial genomes (KMG-I) project.</title>
        <authorList>
            <person name="Kyrpides N."/>
        </authorList>
    </citation>
    <scope>NUCLEOTIDE SEQUENCE [LARGE SCALE GENOMIC DNA]</scope>
    <source>
        <strain evidence="2 3">DSM 43889</strain>
    </source>
</reference>
<sequence>MEVVAHHASPGCARSSARRGAVVAPPAVSCAVVAGSADRVAPFGASPESGPTTG</sequence>
<feature type="region of interest" description="Disordered" evidence="1">
    <location>
        <begin position="1"/>
        <end position="20"/>
    </location>
</feature>
<dbReference type="EMBL" id="AUBJ02000001">
    <property type="protein sequence ID" value="MCP2332069.1"/>
    <property type="molecule type" value="Genomic_DNA"/>
</dbReference>
<gene>
    <name evidence="2" type="ORF">G443_002339</name>
</gene>
<evidence type="ECO:0000313" key="2">
    <source>
        <dbReference type="EMBL" id="MCP2332069.1"/>
    </source>
</evidence>
<keyword evidence="3" id="KW-1185">Reference proteome</keyword>
<dbReference type="Proteomes" id="UP000791080">
    <property type="component" value="Unassembled WGS sequence"/>
</dbReference>
<name>A0ABT1JIL9_ACTCY</name>
<feature type="compositionally biased region" description="Low complexity" evidence="1">
    <location>
        <begin position="8"/>
        <end position="20"/>
    </location>
</feature>
<evidence type="ECO:0000256" key="1">
    <source>
        <dbReference type="SAM" id="MobiDB-lite"/>
    </source>
</evidence>
<evidence type="ECO:0000313" key="3">
    <source>
        <dbReference type="Proteomes" id="UP000791080"/>
    </source>
</evidence>
<comment type="caution">
    <text evidence="2">The sequence shown here is derived from an EMBL/GenBank/DDBJ whole genome shotgun (WGS) entry which is preliminary data.</text>
</comment>
<protein>
    <submittedName>
        <fullName evidence="2">Uncharacterized protein</fullName>
    </submittedName>
</protein>